<evidence type="ECO:0000256" key="4">
    <source>
        <dbReference type="ARBA" id="ARBA00022692"/>
    </source>
</evidence>
<sequence>MRKLIYLVSFLLAVVAALPAYVESSFLQTLVGTKSVGSIFAISSLLTIATFSFLPTQLKNWGLRRPLIIFSFFAIVATVQLAVSPSGYATLLAFVVFYSAGMIIRYLLDVLLEQYSDDRSTGSTRGLYMTAYNLAWLCSPFLVGRILEIYPERYSLIFFLTLPAMLLALIITIVALKEKDRKEFRLSSPLQAIKKLWRSSNKNDADVKKILAIDFLLHFFYAIMVVYSPIYLHEVIGLTWSQIGIIFTFMLLPFVLFELPLGRLADKYLGEKELLIASIILSAIATASIPLVSGQSLIVWGLILFLTRTGAAGIEIMKETYLFKKIDSQNADIIAVSRNNVPLAYLIGPLFATVFLAFLPLKFIFLAVALATLSSLFFANSLRDTR</sequence>
<evidence type="ECO:0000256" key="2">
    <source>
        <dbReference type="ARBA" id="ARBA00022448"/>
    </source>
</evidence>
<evidence type="ECO:0000259" key="8">
    <source>
        <dbReference type="PROSITE" id="PS50850"/>
    </source>
</evidence>
<dbReference type="GO" id="GO:0022857">
    <property type="term" value="F:transmembrane transporter activity"/>
    <property type="evidence" value="ECO:0007669"/>
    <property type="project" value="InterPro"/>
</dbReference>
<feature type="transmembrane region" description="Helical" evidence="7">
    <location>
        <begin position="156"/>
        <end position="176"/>
    </location>
</feature>
<organism evidence="9 10">
    <name type="scientific">Candidatus Vogelbacteria bacterium RIFOXYB1_FULL_42_16</name>
    <dbReference type="NCBI Taxonomy" id="1802436"/>
    <lineage>
        <taxon>Bacteria</taxon>
        <taxon>Candidatus Vogeliibacteriota</taxon>
    </lineage>
</organism>
<dbReference type="InterPro" id="IPR050171">
    <property type="entry name" value="MFS_Transporters"/>
</dbReference>
<dbReference type="PANTHER" id="PTHR23517">
    <property type="entry name" value="RESISTANCE PROTEIN MDTM, PUTATIVE-RELATED-RELATED"/>
    <property type="match status" value="1"/>
</dbReference>
<accession>A0A1G2QD51</accession>
<dbReference type="SUPFAM" id="SSF103473">
    <property type="entry name" value="MFS general substrate transporter"/>
    <property type="match status" value="1"/>
</dbReference>
<evidence type="ECO:0000256" key="7">
    <source>
        <dbReference type="SAM" id="Phobius"/>
    </source>
</evidence>
<keyword evidence="2" id="KW-0813">Transport</keyword>
<dbReference type="Pfam" id="PF07690">
    <property type="entry name" value="MFS_1"/>
    <property type="match status" value="1"/>
</dbReference>
<evidence type="ECO:0000313" key="9">
    <source>
        <dbReference type="EMBL" id="OHA58343.1"/>
    </source>
</evidence>
<dbReference type="Gene3D" id="1.20.1250.20">
    <property type="entry name" value="MFS general substrate transporter like domains"/>
    <property type="match status" value="2"/>
</dbReference>
<feature type="transmembrane region" description="Helical" evidence="7">
    <location>
        <begin position="364"/>
        <end position="382"/>
    </location>
</feature>
<feature type="transmembrane region" description="Helical" evidence="7">
    <location>
        <begin position="129"/>
        <end position="150"/>
    </location>
</feature>
<dbReference type="InterPro" id="IPR020846">
    <property type="entry name" value="MFS_dom"/>
</dbReference>
<dbReference type="STRING" id="1802436.A2370_01330"/>
<feature type="transmembrane region" description="Helical" evidence="7">
    <location>
        <begin position="339"/>
        <end position="358"/>
    </location>
</feature>
<dbReference type="GO" id="GO:0005886">
    <property type="term" value="C:plasma membrane"/>
    <property type="evidence" value="ECO:0007669"/>
    <property type="project" value="UniProtKB-SubCell"/>
</dbReference>
<reference evidence="9 10" key="1">
    <citation type="journal article" date="2016" name="Nat. Commun.">
        <title>Thousands of microbial genomes shed light on interconnected biogeochemical processes in an aquifer system.</title>
        <authorList>
            <person name="Anantharaman K."/>
            <person name="Brown C.T."/>
            <person name="Hug L.A."/>
            <person name="Sharon I."/>
            <person name="Castelle C.J."/>
            <person name="Probst A.J."/>
            <person name="Thomas B.C."/>
            <person name="Singh A."/>
            <person name="Wilkins M.J."/>
            <person name="Karaoz U."/>
            <person name="Brodie E.L."/>
            <person name="Williams K.H."/>
            <person name="Hubbard S.S."/>
            <person name="Banfield J.F."/>
        </authorList>
    </citation>
    <scope>NUCLEOTIDE SEQUENCE [LARGE SCALE GENOMIC DNA]</scope>
</reference>
<evidence type="ECO:0000256" key="6">
    <source>
        <dbReference type="ARBA" id="ARBA00023136"/>
    </source>
</evidence>
<keyword evidence="4 7" id="KW-0812">Transmembrane</keyword>
<comment type="subcellular location">
    <subcellularLocation>
        <location evidence="1">Cell membrane</location>
        <topology evidence="1">Multi-pass membrane protein</topology>
    </subcellularLocation>
</comment>
<keyword evidence="5 7" id="KW-1133">Transmembrane helix</keyword>
<evidence type="ECO:0000256" key="5">
    <source>
        <dbReference type="ARBA" id="ARBA00022989"/>
    </source>
</evidence>
<dbReference type="AlphaFoldDB" id="A0A1G2QD51"/>
<evidence type="ECO:0000256" key="3">
    <source>
        <dbReference type="ARBA" id="ARBA00022475"/>
    </source>
</evidence>
<evidence type="ECO:0000313" key="10">
    <source>
        <dbReference type="Proteomes" id="UP000176222"/>
    </source>
</evidence>
<feature type="transmembrane region" description="Helical" evidence="7">
    <location>
        <begin position="35"/>
        <end position="54"/>
    </location>
</feature>
<dbReference type="InterPro" id="IPR011701">
    <property type="entry name" value="MFS"/>
</dbReference>
<proteinExistence type="predicted"/>
<dbReference type="InterPro" id="IPR036259">
    <property type="entry name" value="MFS_trans_sf"/>
</dbReference>
<feature type="transmembrane region" description="Helical" evidence="7">
    <location>
        <begin position="210"/>
        <end position="232"/>
    </location>
</feature>
<keyword evidence="6 7" id="KW-0472">Membrane</keyword>
<name>A0A1G2QD51_9BACT</name>
<feature type="transmembrane region" description="Helical" evidence="7">
    <location>
        <begin position="298"/>
        <end position="318"/>
    </location>
</feature>
<feature type="transmembrane region" description="Helical" evidence="7">
    <location>
        <begin position="66"/>
        <end position="83"/>
    </location>
</feature>
<dbReference type="EMBL" id="MHTH01000010">
    <property type="protein sequence ID" value="OHA58343.1"/>
    <property type="molecule type" value="Genomic_DNA"/>
</dbReference>
<dbReference type="Proteomes" id="UP000176222">
    <property type="component" value="Unassembled WGS sequence"/>
</dbReference>
<evidence type="ECO:0000256" key="1">
    <source>
        <dbReference type="ARBA" id="ARBA00004651"/>
    </source>
</evidence>
<feature type="transmembrane region" description="Helical" evidence="7">
    <location>
        <begin position="274"/>
        <end position="292"/>
    </location>
</feature>
<comment type="caution">
    <text evidence="9">The sequence shown here is derived from an EMBL/GenBank/DDBJ whole genome shotgun (WGS) entry which is preliminary data.</text>
</comment>
<feature type="transmembrane region" description="Helical" evidence="7">
    <location>
        <begin position="89"/>
        <end position="108"/>
    </location>
</feature>
<protein>
    <recommendedName>
        <fullName evidence="8">Major facilitator superfamily (MFS) profile domain-containing protein</fullName>
    </recommendedName>
</protein>
<feature type="transmembrane region" description="Helical" evidence="7">
    <location>
        <begin position="238"/>
        <end position="262"/>
    </location>
</feature>
<dbReference type="PROSITE" id="PS50850">
    <property type="entry name" value="MFS"/>
    <property type="match status" value="1"/>
</dbReference>
<gene>
    <name evidence="9" type="ORF">A2370_01330</name>
</gene>
<keyword evidence="3" id="KW-1003">Cell membrane</keyword>
<feature type="domain" description="Major facilitator superfamily (MFS) profile" evidence="8">
    <location>
        <begin position="207"/>
        <end position="386"/>
    </location>
</feature>